<dbReference type="PANTHER" id="PTHR22642">
    <property type="entry name" value="IMIDAZOLONEPROPIONASE"/>
    <property type="match status" value="1"/>
</dbReference>
<dbReference type="Proteomes" id="UP000198815">
    <property type="component" value="Unassembled WGS sequence"/>
</dbReference>
<dbReference type="EMBL" id="FOGZ01000001">
    <property type="protein sequence ID" value="SER47403.1"/>
    <property type="molecule type" value="Genomic_DNA"/>
</dbReference>
<dbReference type="InterPro" id="IPR033932">
    <property type="entry name" value="YtcJ-like"/>
</dbReference>
<name>A0A1H9PIL4_9ACTN</name>
<dbReference type="STRING" id="64702.SAMN05443377_10131"/>
<evidence type="ECO:0000259" key="1">
    <source>
        <dbReference type="Pfam" id="PF07969"/>
    </source>
</evidence>
<dbReference type="SUPFAM" id="SSF51338">
    <property type="entry name" value="Composite domain of metallo-dependent hydrolases"/>
    <property type="match status" value="1"/>
</dbReference>
<dbReference type="InterPro" id="IPR011059">
    <property type="entry name" value="Metal-dep_hydrolase_composite"/>
</dbReference>
<dbReference type="AlphaFoldDB" id="A0A1H9PIL4"/>
<keyword evidence="3" id="KW-1185">Reference proteome</keyword>
<dbReference type="InterPro" id="IPR032466">
    <property type="entry name" value="Metal_Hydrolase"/>
</dbReference>
<dbReference type="InterPro" id="IPR013108">
    <property type="entry name" value="Amidohydro_3"/>
</dbReference>
<dbReference type="Gene3D" id="2.30.40.10">
    <property type="entry name" value="Urease, subunit C, domain 1"/>
    <property type="match status" value="1"/>
</dbReference>
<dbReference type="SUPFAM" id="SSF51556">
    <property type="entry name" value="Metallo-dependent hydrolases"/>
    <property type="match status" value="1"/>
</dbReference>
<dbReference type="Gene3D" id="3.10.310.70">
    <property type="match status" value="1"/>
</dbReference>
<gene>
    <name evidence="2" type="ORF">SAMN05443377_10131</name>
</gene>
<evidence type="ECO:0000313" key="2">
    <source>
        <dbReference type="EMBL" id="SER47403.1"/>
    </source>
</evidence>
<dbReference type="GO" id="GO:0016810">
    <property type="term" value="F:hydrolase activity, acting on carbon-nitrogen (but not peptide) bonds"/>
    <property type="evidence" value="ECO:0007669"/>
    <property type="project" value="InterPro"/>
</dbReference>
<reference evidence="2 3" key="1">
    <citation type="submission" date="2016-10" db="EMBL/GenBank/DDBJ databases">
        <authorList>
            <person name="de Groot N.N."/>
        </authorList>
    </citation>
    <scope>NUCLEOTIDE SEQUENCE [LARGE SCALE GENOMIC DNA]</scope>
    <source>
        <strain evidence="2 3">DSM 16859</strain>
    </source>
</reference>
<protein>
    <recommendedName>
        <fullName evidence="1">Amidohydrolase 3 domain-containing protein</fullName>
    </recommendedName>
</protein>
<proteinExistence type="predicted"/>
<dbReference type="Pfam" id="PF07969">
    <property type="entry name" value="Amidohydro_3"/>
    <property type="match status" value="1"/>
</dbReference>
<organism evidence="2 3">
    <name type="scientific">Propionibacterium cyclohexanicum</name>
    <dbReference type="NCBI Taxonomy" id="64702"/>
    <lineage>
        <taxon>Bacteria</taxon>
        <taxon>Bacillati</taxon>
        <taxon>Actinomycetota</taxon>
        <taxon>Actinomycetes</taxon>
        <taxon>Propionibacteriales</taxon>
        <taxon>Propionibacteriaceae</taxon>
        <taxon>Propionibacterium</taxon>
    </lineage>
</organism>
<dbReference type="PANTHER" id="PTHR22642:SF2">
    <property type="entry name" value="PROTEIN LONG AFTER FAR-RED 3"/>
    <property type="match status" value="1"/>
</dbReference>
<dbReference type="OrthoDB" id="3238066at2"/>
<accession>A0A1H9PIL4</accession>
<sequence length="562" mass="59958">MSQSQYIVRGHLCTMNPAQPVAESMLVDAGRIAAIDSYPEIRARARADAPIFDVADATVLPGLIDVHTHHAVAGLGDLFELTFPQSLGPQEIAAKVAEWVAEHPSQEWAIGGNWGSDQLPRLASAQALALLDAASGGHPVLLKDDTQHNRWANSEAIRRAGFTADSSDPEGGHLVRDASGALTGVLFERAGAQVEQARSATGDLSAAEYARGSQRGIEILQSYGITAIQEAAATPRILQGLSLLDSQGELDAWVVSSMLINDNIFGSPAVGLPLLDIAQQYRSRHHLPNYAKIFMDGVPTARTGAFVEPYLPVPGHGQERGTTTMDVDELSSWLGILAQRGLGAKIHCTGDAAVHVVVEAVERVHSEGVFLPVQIAHGQYVLSEDIPRIAELGIVADISPSLWFPGPMIDAMRQVLPAERAEHLQPNRALLDLGVPIGGGSDFPVSPQPNPWIGIAGLVTRSDPTGQYEGRLWPEQAISVDEAIGAYTLGAARVIGLDAFTGSLEVGKSADFVVLDQDPWDIPPAELARIQVQSTWFEGRQVFARSDADQWAPARALASAQA</sequence>
<evidence type="ECO:0000313" key="3">
    <source>
        <dbReference type="Proteomes" id="UP000198815"/>
    </source>
</evidence>
<dbReference type="CDD" id="cd01300">
    <property type="entry name" value="YtcJ_like"/>
    <property type="match status" value="1"/>
</dbReference>
<feature type="domain" description="Amidohydrolase 3" evidence="1">
    <location>
        <begin position="52"/>
        <end position="543"/>
    </location>
</feature>
<dbReference type="Gene3D" id="3.20.20.140">
    <property type="entry name" value="Metal-dependent hydrolases"/>
    <property type="match status" value="1"/>
</dbReference>